<proteinExistence type="predicted"/>
<name>A0AAD9JLX1_RIDPI</name>
<keyword evidence="2" id="KW-1185">Reference proteome</keyword>
<dbReference type="Proteomes" id="UP001209878">
    <property type="component" value="Unassembled WGS sequence"/>
</dbReference>
<dbReference type="EMBL" id="JAODUO010002064">
    <property type="protein sequence ID" value="KAK2155521.1"/>
    <property type="molecule type" value="Genomic_DNA"/>
</dbReference>
<organism evidence="1 2">
    <name type="scientific">Ridgeia piscesae</name>
    <name type="common">Tubeworm</name>
    <dbReference type="NCBI Taxonomy" id="27915"/>
    <lineage>
        <taxon>Eukaryota</taxon>
        <taxon>Metazoa</taxon>
        <taxon>Spiralia</taxon>
        <taxon>Lophotrochozoa</taxon>
        <taxon>Annelida</taxon>
        <taxon>Polychaeta</taxon>
        <taxon>Sedentaria</taxon>
        <taxon>Canalipalpata</taxon>
        <taxon>Sabellida</taxon>
        <taxon>Siboglinidae</taxon>
        <taxon>Ridgeia</taxon>
    </lineage>
</organism>
<dbReference type="AlphaFoldDB" id="A0AAD9JLX1"/>
<comment type="caution">
    <text evidence="1">The sequence shown here is derived from an EMBL/GenBank/DDBJ whole genome shotgun (WGS) entry which is preliminary data.</text>
</comment>
<sequence>MNNPRPFYYLCENGFMFYRSCHPNEGFNAWTRQCHCYEVFCKMSDGHQLSVCGSGCGGYVKCEGGFAVSHHQCPSSRPYFSCRESVPTVFAVSAVNRASN</sequence>
<protein>
    <submittedName>
        <fullName evidence="1">Uncharacterized protein</fullName>
    </submittedName>
</protein>
<evidence type="ECO:0000313" key="1">
    <source>
        <dbReference type="EMBL" id="KAK2155521.1"/>
    </source>
</evidence>
<reference evidence="1" key="1">
    <citation type="journal article" date="2023" name="Mol. Biol. Evol.">
        <title>Third-Generation Sequencing Reveals the Adaptive Role of the Epigenome in Three Deep-Sea Polychaetes.</title>
        <authorList>
            <person name="Perez M."/>
            <person name="Aroh O."/>
            <person name="Sun Y."/>
            <person name="Lan Y."/>
            <person name="Juniper S.K."/>
            <person name="Young C.R."/>
            <person name="Angers B."/>
            <person name="Qian P.Y."/>
        </authorList>
    </citation>
    <scope>NUCLEOTIDE SEQUENCE</scope>
    <source>
        <strain evidence="1">R07B-5</strain>
    </source>
</reference>
<accession>A0AAD9JLX1</accession>
<evidence type="ECO:0000313" key="2">
    <source>
        <dbReference type="Proteomes" id="UP001209878"/>
    </source>
</evidence>
<gene>
    <name evidence="1" type="ORF">NP493_2066g00002</name>
</gene>